<sequence length="215" mass="21809">MEAGVTVLLTVMVGLFGLTSAVLGFIAEAQSLTPSDIHVSGSECVYPANPAHALGVCAILLLAVAQITASAAGGCCGCCRPGGGASKSTRRVVGVIVAMLSWIMAMIAVLYYWKGVEWNAPGTHPAAIAGGNEECVYFKDGGFTRAAILSIVATSLAIKSCFLLRAPASTPEALEGADEPKADGQHPPEAGVAVGLPQWPAPGNGHAPYSHPAQG</sequence>
<keyword evidence="3" id="KW-0732">Signal</keyword>
<dbReference type="eggNOG" id="ENOG502R86X">
    <property type="taxonomic scope" value="Eukaryota"/>
</dbReference>
<dbReference type="Gramene" id="KQL15334">
    <property type="protein sequence ID" value="KQL15334"/>
    <property type="gene ID" value="SETIT_025075mg"/>
</dbReference>
<keyword evidence="5 8" id="KW-0472">Membrane</keyword>
<evidence type="ECO:0000256" key="5">
    <source>
        <dbReference type="ARBA" id="ARBA00023136"/>
    </source>
</evidence>
<dbReference type="STRING" id="4555.K3ZES7"/>
<reference evidence="9" key="2">
    <citation type="submission" date="2015-07" db="EMBL/GenBank/DDBJ databases">
        <authorList>
            <person name="Noorani M."/>
        </authorList>
    </citation>
    <scope>NUCLEOTIDE SEQUENCE</scope>
    <source>
        <strain evidence="9">Yugu1</strain>
    </source>
</reference>
<dbReference type="EMBL" id="CM003530">
    <property type="protein sequence ID" value="RCV17562.1"/>
    <property type="molecule type" value="Genomic_DNA"/>
</dbReference>
<comment type="similarity">
    <text evidence="6">Belongs to the DESIGUAL family.</text>
</comment>
<dbReference type="KEGG" id="sita:101755666"/>
<dbReference type="Pfam" id="PF06749">
    <property type="entry name" value="DUF1218"/>
    <property type="match status" value="1"/>
</dbReference>
<keyword evidence="11" id="KW-1185">Reference proteome</keyword>
<name>K3ZES7_SETIT</name>
<reference evidence="10" key="3">
    <citation type="submission" date="2018-08" db="UniProtKB">
        <authorList>
            <consortium name="EnsemblPlants"/>
        </authorList>
    </citation>
    <scope>IDENTIFICATION</scope>
    <source>
        <strain evidence="10">Yugu1</strain>
    </source>
</reference>
<dbReference type="EMBL" id="AGNK02001688">
    <property type="status" value="NOT_ANNOTATED_CDS"/>
    <property type="molecule type" value="Genomic_DNA"/>
</dbReference>
<dbReference type="OMA" id="NEECVYF"/>
<gene>
    <name evidence="10" type="primary">LOC101755666</name>
    <name evidence="9" type="ORF">SETIT_3G229700v2</name>
</gene>
<dbReference type="GeneID" id="101755666"/>
<evidence type="ECO:0000256" key="4">
    <source>
        <dbReference type="ARBA" id="ARBA00022989"/>
    </source>
</evidence>
<comment type="subcellular location">
    <subcellularLocation>
        <location evidence="1">Endomembrane system</location>
        <topology evidence="1">Multi-pass membrane protein</topology>
    </subcellularLocation>
</comment>
<protein>
    <submittedName>
        <fullName evidence="9 10">Uncharacterized protein</fullName>
    </submittedName>
</protein>
<evidence type="ECO:0000256" key="8">
    <source>
        <dbReference type="SAM" id="Phobius"/>
    </source>
</evidence>
<dbReference type="OrthoDB" id="693611at2759"/>
<feature type="transmembrane region" description="Helical" evidence="8">
    <location>
        <begin position="91"/>
        <end position="113"/>
    </location>
</feature>
<dbReference type="GO" id="GO:0012505">
    <property type="term" value="C:endomembrane system"/>
    <property type="evidence" value="ECO:0007669"/>
    <property type="project" value="UniProtKB-SubCell"/>
</dbReference>
<evidence type="ECO:0000256" key="7">
    <source>
        <dbReference type="SAM" id="MobiDB-lite"/>
    </source>
</evidence>
<dbReference type="InterPro" id="IPR052222">
    <property type="entry name" value="DESIGUAL"/>
</dbReference>
<organism evidence="10 11">
    <name type="scientific">Setaria italica</name>
    <name type="common">Foxtail millet</name>
    <name type="synonym">Panicum italicum</name>
    <dbReference type="NCBI Taxonomy" id="4555"/>
    <lineage>
        <taxon>Eukaryota</taxon>
        <taxon>Viridiplantae</taxon>
        <taxon>Streptophyta</taxon>
        <taxon>Embryophyta</taxon>
        <taxon>Tracheophyta</taxon>
        <taxon>Spermatophyta</taxon>
        <taxon>Magnoliopsida</taxon>
        <taxon>Liliopsida</taxon>
        <taxon>Poales</taxon>
        <taxon>Poaceae</taxon>
        <taxon>PACMAD clade</taxon>
        <taxon>Panicoideae</taxon>
        <taxon>Panicodae</taxon>
        <taxon>Paniceae</taxon>
        <taxon>Cenchrinae</taxon>
        <taxon>Setaria</taxon>
    </lineage>
</organism>
<dbReference type="InterPro" id="IPR009606">
    <property type="entry name" value="DEAL/Modifying_wall_lignin1/2"/>
</dbReference>
<dbReference type="HOGENOM" id="CLU_062329_2_2_1"/>
<dbReference type="PANTHER" id="PTHR31769">
    <property type="entry name" value="OS07G0462200 PROTEIN-RELATED"/>
    <property type="match status" value="1"/>
</dbReference>
<dbReference type="EnsemblPlants" id="KQL15334">
    <property type="protein sequence ID" value="KQL15334"/>
    <property type="gene ID" value="SETIT_025075mg"/>
</dbReference>
<evidence type="ECO:0000256" key="3">
    <source>
        <dbReference type="ARBA" id="ARBA00022729"/>
    </source>
</evidence>
<evidence type="ECO:0000313" key="11">
    <source>
        <dbReference type="Proteomes" id="UP000004995"/>
    </source>
</evidence>
<accession>K3ZES7</accession>
<proteinExistence type="inferred from homology"/>
<keyword evidence="2 8" id="KW-0812">Transmembrane</keyword>
<keyword evidence="4 8" id="KW-1133">Transmembrane helix</keyword>
<dbReference type="AlphaFoldDB" id="K3ZES7"/>
<feature type="region of interest" description="Disordered" evidence="7">
    <location>
        <begin position="173"/>
        <end position="215"/>
    </location>
</feature>
<reference evidence="9 11" key="1">
    <citation type="journal article" date="2012" name="Nat. Biotechnol.">
        <title>Reference genome sequence of the model plant Setaria.</title>
        <authorList>
            <person name="Bennetzen J.L."/>
            <person name="Schmutz J."/>
            <person name="Wang H."/>
            <person name="Percifield R."/>
            <person name="Hawkins J."/>
            <person name="Pontaroli A.C."/>
            <person name="Estep M."/>
            <person name="Feng L."/>
            <person name="Vaughn J.N."/>
            <person name="Grimwood J."/>
            <person name="Jenkins J."/>
            <person name="Barry K."/>
            <person name="Lindquist E."/>
            <person name="Hellsten U."/>
            <person name="Deshpande S."/>
            <person name="Wang X."/>
            <person name="Wu X."/>
            <person name="Mitros T."/>
            <person name="Triplett J."/>
            <person name="Yang X."/>
            <person name="Ye C.Y."/>
            <person name="Mauro-Herrera M."/>
            <person name="Wang L."/>
            <person name="Li P."/>
            <person name="Sharma M."/>
            <person name="Sharma R."/>
            <person name="Ronald P.C."/>
            <person name="Panaud O."/>
            <person name="Kellogg E.A."/>
            <person name="Brutnell T.P."/>
            <person name="Doust A.N."/>
            <person name="Tuskan G.A."/>
            <person name="Rokhsar D."/>
            <person name="Devos K.M."/>
        </authorList>
    </citation>
    <scope>NUCLEOTIDE SEQUENCE [LARGE SCALE GENOMIC DNA]</scope>
    <source>
        <strain evidence="11">cv. Yugu1</strain>
        <strain evidence="9">Yugu1</strain>
    </source>
</reference>
<evidence type="ECO:0000256" key="1">
    <source>
        <dbReference type="ARBA" id="ARBA00004127"/>
    </source>
</evidence>
<evidence type="ECO:0000256" key="6">
    <source>
        <dbReference type="ARBA" id="ARBA00029467"/>
    </source>
</evidence>
<dbReference type="RefSeq" id="XP_004963746.1">
    <property type="nucleotide sequence ID" value="XM_004963689.1"/>
</dbReference>
<evidence type="ECO:0000313" key="10">
    <source>
        <dbReference type="EnsemblPlants" id="KQL15334"/>
    </source>
</evidence>
<evidence type="ECO:0000256" key="2">
    <source>
        <dbReference type="ARBA" id="ARBA00022692"/>
    </source>
</evidence>
<feature type="transmembrane region" description="Helical" evidence="8">
    <location>
        <begin position="53"/>
        <end position="79"/>
    </location>
</feature>
<evidence type="ECO:0000313" key="9">
    <source>
        <dbReference type="EMBL" id="RCV17562.1"/>
    </source>
</evidence>
<feature type="transmembrane region" description="Helical" evidence="8">
    <location>
        <begin position="146"/>
        <end position="164"/>
    </location>
</feature>
<dbReference type="Proteomes" id="UP000004995">
    <property type="component" value="Unassembled WGS sequence"/>
</dbReference>